<name>A0A811KWR3_9BILA</name>
<evidence type="ECO:0000313" key="10">
    <source>
        <dbReference type="EMBL" id="CAD5219446.1"/>
    </source>
</evidence>
<dbReference type="Proteomes" id="UP000614601">
    <property type="component" value="Unassembled WGS sequence"/>
</dbReference>
<evidence type="ECO:0000256" key="9">
    <source>
        <dbReference type="RuleBase" id="RU361216"/>
    </source>
</evidence>
<gene>
    <name evidence="10" type="ORF">BOKJ2_LOCUS8448</name>
</gene>
<dbReference type="Proteomes" id="UP000783686">
    <property type="component" value="Unassembled WGS sequence"/>
</dbReference>
<dbReference type="InterPro" id="IPR018107">
    <property type="entry name" value="Na-dicarboxylate_symporter_CS"/>
</dbReference>
<sequence length="479" mass="52703">MARRSNCSRCFGFCQKNLLLTLTINSVIIGLALGFVLRGMSLSAETIQIINFPGEIFLQVLKLMILPLIFSSLISALAQLDARSAGQMGMITVGYYLLTVILSTITGIILVLTIHPGHPEINASNKAVDASEHHAVSPLDTFLDVVRNMFPENVIQATFQRVQTSYYEHKPKSLRANMTSAIIKKKIEYAEGMNILGIIMFCSGFGIIISQFGQKARIIIDFFIILEAVIMKLVDVFMWLAPLGIVCLIAGNILELDDLSDTAQLLLIGAALPVSMQCMEDNLKIDRRISRFVLPLGSTINMDGNALYEAVAVIFIAQLNGVELSLAEVITVSLISTIASLGLNSVPAGLVSILIILKTVDLPTKDVSLLITVDWLIDRIRTLINVLGDAFTAGIVSHYLQKELDKADELNEFHQQLTQEALLLKSAANSRRGSLRFNDSPFLSNKNSRRPSIDVMNWKEQAILNKLTSQIALPQVKHV</sequence>
<comment type="subcellular location">
    <subcellularLocation>
        <location evidence="1 9">Membrane</location>
        <topology evidence="1 9">Multi-pass membrane protein</topology>
    </subcellularLocation>
</comment>
<keyword evidence="6 9" id="KW-1133">Transmembrane helix</keyword>
<evidence type="ECO:0000256" key="2">
    <source>
        <dbReference type="ARBA" id="ARBA00006148"/>
    </source>
</evidence>
<dbReference type="GO" id="GO:0015501">
    <property type="term" value="F:glutamate:sodium symporter activity"/>
    <property type="evidence" value="ECO:0007669"/>
    <property type="project" value="TreeGrafter"/>
</dbReference>
<dbReference type="OrthoDB" id="5877963at2759"/>
<evidence type="ECO:0000313" key="11">
    <source>
        <dbReference type="Proteomes" id="UP000614601"/>
    </source>
</evidence>
<evidence type="ECO:0000256" key="4">
    <source>
        <dbReference type="ARBA" id="ARBA00022692"/>
    </source>
</evidence>
<reference evidence="10" key="1">
    <citation type="submission" date="2020-09" db="EMBL/GenBank/DDBJ databases">
        <authorList>
            <person name="Kikuchi T."/>
        </authorList>
    </citation>
    <scope>NUCLEOTIDE SEQUENCE</scope>
    <source>
        <strain evidence="10">SH1</strain>
    </source>
</reference>
<keyword evidence="4 9" id="KW-0812">Transmembrane</keyword>
<dbReference type="InterPro" id="IPR050746">
    <property type="entry name" value="DAACS"/>
</dbReference>
<evidence type="ECO:0000256" key="6">
    <source>
        <dbReference type="ARBA" id="ARBA00022989"/>
    </source>
</evidence>
<protein>
    <recommendedName>
        <fullName evidence="9">Amino acid transporter</fullName>
    </recommendedName>
</protein>
<dbReference type="Pfam" id="PF00375">
    <property type="entry name" value="SDF"/>
    <property type="match status" value="2"/>
</dbReference>
<dbReference type="AlphaFoldDB" id="A0A811KWR3"/>
<feature type="transmembrane region" description="Helical" evidence="9">
    <location>
        <begin position="192"/>
        <end position="210"/>
    </location>
</feature>
<dbReference type="EMBL" id="CAJFDH010000004">
    <property type="protein sequence ID" value="CAD5219446.1"/>
    <property type="molecule type" value="Genomic_DNA"/>
</dbReference>
<organism evidence="10 11">
    <name type="scientific">Bursaphelenchus okinawaensis</name>
    <dbReference type="NCBI Taxonomy" id="465554"/>
    <lineage>
        <taxon>Eukaryota</taxon>
        <taxon>Metazoa</taxon>
        <taxon>Ecdysozoa</taxon>
        <taxon>Nematoda</taxon>
        <taxon>Chromadorea</taxon>
        <taxon>Rhabditida</taxon>
        <taxon>Tylenchina</taxon>
        <taxon>Tylenchomorpha</taxon>
        <taxon>Aphelenchoidea</taxon>
        <taxon>Aphelenchoididae</taxon>
        <taxon>Bursaphelenchus</taxon>
    </lineage>
</organism>
<dbReference type="EMBL" id="CAJFCW020000004">
    <property type="protein sequence ID" value="CAG9112536.1"/>
    <property type="molecule type" value="Genomic_DNA"/>
</dbReference>
<feature type="transmembrane region" description="Helical" evidence="9">
    <location>
        <begin position="18"/>
        <end position="36"/>
    </location>
</feature>
<keyword evidence="7 9" id="KW-0472">Membrane</keyword>
<dbReference type="PRINTS" id="PR00173">
    <property type="entry name" value="EDTRNSPORT"/>
</dbReference>
<feature type="transmembrane region" description="Helical" evidence="9">
    <location>
        <begin position="56"/>
        <end position="78"/>
    </location>
</feature>
<evidence type="ECO:0000256" key="1">
    <source>
        <dbReference type="ARBA" id="ARBA00004141"/>
    </source>
</evidence>
<accession>A0A811KWR3</accession>
<dbReference type="InterPro" id="IPR036458">
    <property type="entry name" value="Na:dicarbo_symporter_sf"/>
</dbReference>
<dbReference type="SUPFAM" id="SSF118215">
    <property type="entry name" value="Proton glutamate symport protein"/>
    <property type="match status" value="1"/>
</dbReference>
<evidence type="ECO:0000256" key="3">
    <source>
        <dbReference type="ARBA" id="ARBA00022448"/>
    </source>
</evidence>
<evidence type="ECO:0000256" key="5">
    <source>
        <dbReference type="ARBA" id="ARBA00022847"/>
    </source>
</evidence>
<feature type="transmembrane region" description="Helical" evidence="9">
    <location>
        <begin position="90"/>
        <end position="114"/>
    </location>
</feature>
<evidence type="ECO:0000256" key="8">
    <source>
        <dbReference type="ARBA" id="ARBA00023180"/>
    </source>
</evidence>
<comment type="similarity">
    <text evidence="2 9">Belongs to the dicarboxylate/amino acid:cation symporter (DAACS) (TC 2.A.23) family.</text>
</comment>
<proteinExistence type="inferred from homology"/>
<keyword evidence="8" id="KW-0325">Glycoprotein</keyword>
<keyword evidence="3 9" id="KW-0813">Transport</keyword>
<dbReference type="PANTHER" id="PTHR11958">
    <property type="entry name" value="SODIUM/DICARBOXYLATE SYMPORTER-RELATED"/>
    <property type="match status" value="1"/>
</dbReference>
<evidence type="ECO:0000256" key="7">
    <source>
        <dbReference type="ARBA" id="ARBA00023136"/>
    </source>
</evidence>
<dbReference type="GO" id="GO:0005313">
    <property type="term" value="F:L-glutamate transmembrane transporter activity"/>
    <property type="evidence" value="ECO:0007669"/>
    <property type="project" value="TreeGrafter"/>
</dbReference>
<dbReference type="InterPro" id="IPR001991">
    <property type="entry name" value="Na-dicarboxylate_symporter"/>
</dbReference>
<comment type="caution">
    <text evidence="10">The sequence shown here is derived from an EMBL/GenBank/DDBJ whole genome shotgun (WGS) entry which is preliminary data.</text>
</comment>
<dbReference type="GO" id="GO:0015175">
    <property type="term" value="F:neutral L-amino acid transmembrane transporter activity"/>
    <property type="evidence" value="ECO:0007669"/>
    <property type="project" value="TreeGrafter"/>
</dbReference>
<dbReference type="GO" id="GO:0005886">
    <property type="term" value="C:plasma membrane"/>
    <property type="evidence" value="ECO:0007669"/>
    <property type="project" value="TreeGrafter"/>
</dbReference>
<keyword evidence="5 9" id="KW-0769">Symport</keyword>
<dbReference type="Gene3D" id="1.10.3860.10">
    <property type="entry name" value="Sodium:dicarboxylate symporter"/>
    <property type="match status" value="2"/>
</dbReference>
<feature type="transmembrane region" description="Helical" evidence="9">
    <location>
        <begin position="222"/>
        <end position="251"/>
    </location>
</feature>
<dbReference type="PROSITE" id="PS00714">
    <property type="entry name" value="NA_DICARBOXYL_SYMP_2"/>
    <property type="match status" value="1"/>
</dbReference>
<dbReference type="PANTHER" id="PTHR11958:SF99">
    <property type="entry name" value="SODIUM-DEPENDENT EXCITATORY AMINO ACID TRANSPORTER GLT-6-RELATED"/>
    <property type="match status" value="1"/>
</dbReference>
<keyword evidence="11" id="KW-1185">Reference proteome</keyword>
<dbReference type="PROSITE" id="PS00713">
    <property type="entry name" value="NA_DICARBOXYL_SYMP_1"/>
    <property type="match status" value="1"/>
</dbReference>